<dbReference type="EMBL" id="JAPYKS010000014">
    <property type="protein sequence ID" value="MEI9410922.1"/>
    <property type="molecule type" value="Genomic_DNA"/>
</dbReference>
<comment type="caution">
    <text evidence="2">The sequence shown here is derived from an EMBL/GenBank/DDBJ whole genome shotgun (WGS) entry which is preliminary data.</text>
</comment>
<dbReference type="RefSeq" id="WP_337107607.1">
    <property type="nucleotide sequence ID" value="NZ_JAPYKS010000014.1"/>
</dbReference>
<evidence type="ECO:0000313" key="3">
    <source>
        <dbReference type="Proteomes" id="UP001387293"/>
    </source>
</evidence>
<evidence type="ECO:0000256" key="1">
    <source>
        <dbReference type="SAM" id="Phobius"/>
    </source>
</evidence>
<keyword evidence="3" id="KW-1185">Reference proteome</keyword>
<gene>
    <name evidence="2" type="ORF">O7A60_19410</name>
</gene>
<feature type="transmembrane region" description="Helical" evidence="1">
    <location>
        <begin position="30"/>
        <end position="48"/>
    </location>
</feature>
<proteinExistence type="predicted"/>
<accession>A0ABU8KYX1</accession>
<keyword evidence="1" id="KW-0812">Transmembrane</keyword>
<dbReference type="Proteomes" id="UP001387293">
    <property type="component" value="Unassembled WGS sequence"/>
</dbReference>
<evidence type="ECO:0000313" key="2">
    <source>
        <dbReference type="EMBL" id="MEI9410922.1"/>
    </source>
</evidence>
<reference evidence="2 3" key="1">
    <citation type="submission" date="2022-12" db="EMBL/GenBank/DDBJ databases">
        <authorList>
            <person name="Muema E."/>
        </authorList>
    </citation>
    <scope>NUCLEOTIDE SEQUENCE [LARGE SCALE GENOMIC DNA]</scope>
    <source>
        <strain evidence="3">1326</strain>
    </source>
</reference>
<protein>
    <submittedName>
        <fullName evidence="2">Uncharacterized protein</fullName>
    </submittedName>
</protein>
<organism evidence="2 3">
    <name type="scientific">Mesorhizobium salmacidum</name>
    <dbReference type="NCBI Taxonomy" id="3015171"/>
    <lineage>
        <taxon>Bacteria</taxon>
        <taxon>Pseudomonadati</taxon>
        <taxon>Pseudomonadota</taxon>
        <taxon>Alphaproteobacteria</taxon>
        <taxon>Hyphomicrobiales</taxon>
        <taxon>Phyllobacteriaceae</taxon>
        <taxon>Mesorhizobium</taxon>
    </lineage>
</organism>
<keyword evidence="1" id="KW-0472">Membrane</keyword>
<sequence length="69" mass="7298">MNNLFSAHWTSTGLQAGEPEIDWLRQPASGFGRLLVAVAIIGVGVCFLDHAADKGPADKLIASSYGLSR</sequence>
<name>A0ABU8KYX1_9HYPH</name>
<keyword evidence="1" id="KW-1133">Transmembrane helix</keyword>